<dbReference type="FunFam" id="3.20.20.140:FF:000005">
    <property type="entry name" value="TatD family hydrolase"/>
    <property type="match status" value="1"/>
</dbReference>
<evidence type="ECO:0000256" key="4">
    <source>
        <dbReference type="PIRSR" id="PIRSR005902-1"/>
    </source>
</evidence>
<dbReference type="Gene3D" id="3.20.20.140">
    <property type="entry name" value="Metal-dependent hydrolases"/>
    <property type="match status" value="1"/>
</dbReference>
<organism evidence="5">
    <name type="scientific">uncultured Thiotrichaceae bacterium</name>
    <dbReference type="NCBI Taxonomy" id="298394"/>
    <lineage>
        <taxon>Bacteria</taxon>
        <taxon>Pseudomonadati</taxon>
        <taxon>Pseudomonadota</taxon>
        <taxon>Gammaproteobacteria</taxon>
        <taxon>Thiotrichales</taxon>
        <taxon>Thiotrichaceae</taxon>
        <taxon>environmental samples</taxon>
    </lineage>
</organism>
<feature type="binding site" evidence="4">
    <location>
        <position position="7"/>
    </location>
    <ligand>
        <name>a divalent metal cation</name>
        <dbReference type="ChEBI" id="CHEBI:60240"/>
        <label>1</label>
    </ligand>
</feature>
<dbReference type="PANTHER" id="PTHR46124:SF3">
    <property type="entry name" value="HYDROLASE"/>
    <property type="match status" value="1"/>
</dbReference>
<comment type="similarity">
    <text evidence="1">Belongs to the metallo-dependent hydrolases superfamily. TatD-type hydrolase family.</text>
</comment>
<dbReference type="PROSITE" id="PS01137">
    <property type="entry name" value="TATD_1"/>
    <property type="match status" value="1"/>
</dbReference>
<dbReference type="GO" id="GO:0004536">
    <property type="term" value="F:DNA nuclease activity"/>
    <property type="evidence" value="ECO:0007669"/>
    <property type="project" value="InterPro"/>
</dbReference>
<dbReference type="PROSITE" id="PS01091">
    <property type="entry name" value="TATD_3"/>
    <property type="match status" value="1"/>
</dbReference>
<sequence>MRLIDTHCHFDHPVFDVDRSALVRSMNAKGISDVIFPAVTAASWQRLRDITQTSVHFHASYGLHPMFMAEHQEKNIAQLRHWLEHEQPVAVGECGLDFFIENPDKARQITLFTQHIRLAREFDLPLIIHARKSLDEVLKQIRRAGSLRGVIHSFSGSQQQADQLIEQGFYLGVGGTVTYDRAQRLHKVIANIPQERILLETDAPDQPDSHWRGKRNEPARLVVIAETVAKLTDTSTENIANITTANTQRLFGIT</sequence>
<evidence type="ECO:0000256" key="1">
    <source>
        <dbReference type="ARBA" id="ARBA00009275"/>
    </source>
</evidence>
<evidence type="ECO:0000256" key="3">
    <source>
        <dbReference type="ARBA" id="ARBA00022801"/>
    </source>
</evidence>
<accession>A0A6S6U570</accession>
<dbReference type="InterPro" id="IPR018228">
    <property type="entry name" value="DNase_TatD-rel_CS"/>
</dbReference>
<dbReference type="InterPro" id="IPR032466">
    <property type="entry name" value="Metal_Hydrolase"/>
</dbReference>
<gene>
    <name evidence="5" type="ORF">HELGO_WM22875</name>
</gene>
<dbReference type="InterPro" id="IPR001130">
    <property type="entry name" value="TatD-like"/>
</dbReference>
<keyword evidence="2 4" id="KW-0479">Metal-binding</keyword>
<dbReference type="GO" id="GO:0046872">
    <property type="term" value="F:metal ion binding"/>
    <property type="evidence" value="ECO:0007669"/>
    <property type="project" value="UniProtKB-KW"/>
</dbReference>
<evidence type="ECO:0000313" key="5">
    <source>
        <dbReference type="EMBL" id="CAA6829585.1"/>
    </source>
</evidence>
<feature type="binding site" evidence="4">
    <location>
        <position position="9"/>
    </location>
    <ligand>
        <name>a divalent metal cation</name>
        <dbReference type="ChEBI" id="CHEBI:60240"/>
        <label>1</label>
    </ligand>
</feature>
<dbReference type="GO" id="GO:0016788">
    <property type="term" value="F:hydrolase activity, acting on ester bonds"/>
    <property type="evidence" value="ECO:0007669"/>
    <property type="project" value="InterPro"/>
</dbReference>
<feature type="binding site" evidence="4">
    <location>
        <position position="202"/>
    </location>
    <ligand>
        <name>a divalent metal cation</name>
        <dbReference type="ChEBI" id="CHEBI:60240"/>
        <label>1</label>
    </ligand>
</feature>
<dbReference type="GO" id="GO:0005829">
    <property type="term" value="C:cytosol"/>
    <property type="evidence" value="ECO:0007669"/>
    <property type="project" value="TreeGrafter"/>
</dbReference>
<protein>
    <submittedName>
        <fullName evidence="5">Deoxyribonuclease YjjV</fullName>
    </submittedName>
</protein>
<dbReference type="PIRSF" id="PIRSF005902">
    <property type="entry name" value="DNase_TatD"/>
    <property type="match status" value="1"/>
</dbReference>
<dbReference type="PANTHER" id="PTHR46124">
    <property type="entry name" value="D-AMINOACYL-TRNA DEACYLASE"/>
    <property type="match status" value="1"/>
</dbReference>
<keyword evidence="3" id="KW-0378">Hydrolase</keyword>
<feature type="binding site" evidence="4">
    <location>
        <position position="93"/>
    </location>
    <ligand>
        <name>a divalent metal cation</name>
        <dbReference type="ChEBI" id="CHEBI:60240"/>
        <label>1</label>
    </ligand>
</feature>
<reference evidence="5" key="1">
    <citation type="submission" date="2020-01" db="EMBL/GenBank/DDBJ databases">
        <authorList>
            <person name="Meier V. D."/>
            <person name="Meier V D."/>
        </authorList>
    </citation>
    <scope>NUCLEOTIDE SEQUENCE</scope>
    <source>
        <strain evidence="5">HLG_WM_MAG_09</strain>
    </source>
</reference>
<evidence type="ECO:0000256" key="2">
    <source>
        <dbReference type="ARBA" id="ARBA00022723"/>
    </source>
</evidence>
<dbReference type="CDD" id="cd01310">
    <property type="entry name" value="TatD_DNAse"/>
    <property type="match status" value="1"/>
</dbReference>
<feature type="binding site" evidence="4">
    <location>
        <position position="129"/>
    </location>
    <ligand>
        <name>a divalent metal cation</name>
        <dbReference type="ChEBI" id="CHEBI:60240"/>
        <label>2</label>
    </ligand>
</feature>
<dbReference type="AlphaFoldDB" id="A0A6S6U570"/>
<dbReference type="EMBL" id="CACVAT010000534">
    <property type="protein sequence ID" value="CAA6829585.1"/>
    <property type="molecule type" value="Genomic_DNA"/>
</dbReference>
<proteinExistence type="inferred from homology"/>
<dbReference type="InterPro" id="IPR015991">
    <property type="entry name" value="TatD/YcfH-like"/>
</dbReference>
<name>A0A6S6U570_9GAMM</name>
<dbReference type="NCBIfam" id="TIGR00010">
    <property type="entry name" value="YchF/TatD family DNA exonuclease"/>
    <property type="match status" value="1"/>
</dbReference>
<feature type="binding site" evidence="4">
    <location>
        <position position="152"/>
    </location>
    <ligand>
        <name>a divalent metal cation</name>
        <dbReference type="ChEBI" id="CHEBI:60240"/>
        <label>2</label>
    </ligand>
</feature>
<dbReference type="Pfam" id="PF01026">
    <property type="entry name" value="TatD_DNase"/>
    <property type="match status" value="1"/>
</dbReference>
<dbReference type="SUPFAM" id="SSF51556">
    <property type="entry name" value="Metallo-dependent hydrolases"/>
    <property type="match status" value="1"/>
</dbReference>